<evidence type="ECO:0000313" key="16">
    <source>
        <dbReference type="Proteomes" id="UP000683507"/>
    </source>
</evidence>
<proteinExistence type="inferred from homology"/>
<keyword evidence="16" id="KW-1185">Reference proteome</keyword>
<feature type="active site" description="Proton donor/acceptor" evidence="12">
    <location>
        <position position="419"/>
    </location>
</feature>
<dbReference type="PROSITE" id="PS52035">
    <property type="entry name" value="PEPTIDASE_M14"/>
    <property type="match status" value="1"/>
</dbReference>
<evidence type="ECO:0000313" key="15">
    <source>
        <dbReference type="EMBL" id="CAG5087543.1"/>
    </source>
</evidence>
<dbReference type="InterPro" id="IPR033810">
    <property type="entry name" value="Carboxypeptidase_T"/>
</dbReference>
<dbReference type="FunFam" id="3.40.630.10:FF:000084">
    <property type="entry name" value="Carboxypeptidase B2"/>
    <property type="match status" value="1"/>
</dbReference>
<protein>
    <recommendedName>
        <fullName evidence="11">carboxypeptidase T</fullName>
        <ecNumber evidence="11">3.4.17.18</ecNumber>
    </recommendedName>
</protein>
<dbReference type="Pfam" id="PF00246">
    <property type="entry name" value="Peptidase_M14"/>
    <property type="match status" value="1"/>
</dbReference>
<dbReference type="Gene3D" id="3.40.630.10">
    <property type="entry name" value="Zn peptidases"/>
    <property type="match status" value="1"/>
</dbReference>
<dbReference type="InterPro" id="IPR026444">
    <property type="entry name" value="Secre_tail"/>
</dbReference>
<dbReference type="RefSeq" id="WP_258543681.1">
    <property type="nucleotide sequence ID" value="NZ_OU015584.1"/>
</dbReference>
<comment type="similarity">
    <text evidence="2 12">Belongs to the peptidase M14 family.</text>
</comment>
<evidence type="ECO:0000256" key="10">
    <source>
        <dbReference type="ARBA" id="ARBA00050859"/>
    </source>
</evidence>
<dbReference type="CDD" id="cd03859">
    <property type="entry name" value="M14_CPT"/>
    <property type="match status" value="1"/>
</dbReference>
<reference evidence="15" key="1">
    <citation type="submission" date="2021-04" db="EMBL/GenBank/DDBJ databases">
        <authorList>
            <person name="Rodrigo-Torres L."/>
            <person name="Arahal R. D."/>
            <person name="Lucena T."/>
        </authorList>
    </citation>
    <scope>NUCLEOTIDE SEQUENCE</scope>
    <source>
        <strain evidence="15">AS29M-1</strain>
    </source>
</reference>
<dbReference type="EMBL" id="OU015584">
    <property type="protein sequence ID" value="CAG5087543.1"/>
    <property type="molecule type" value="Genomic_DNA"/>
</dbReference>
<dbReference type="GO" id="GO:0006508">
    <property type="term" value="P:proteolysis"/>
    <property type="evidence" value="ECO:0007669"/>
    <property type="project" value="UniProtKB-KW"/>
</dbReference>
<evidence type="ECO:0000256" key="8">
    <source>
        <dbReference type="ARBA" id="ARBA00022833"/>
    </source>
</evidence>
<dbReference type="Proteomes" id="UP000683507">
    <property type="component" value="Chromosome"/>
</dbReference>
<keyword evidence="6 13" id="KW-0732">Signal</keyword>
<evidence type="ECO:0000256" key="11">
    <source>
        <dbReference type="ARBA" id="ARBA00066554"/>
    </source>
</evidence>
<dbReference type="EC" id="3.4.17.18" evidence="11"/>
<dbReference type="Pfam" id="PF20773">
    <property type="entry name" value="InhA-like_MAM"/>
    <property type="match status" value="1"/>
</dbReference>
<keyword evidence="5" id="KW-0479">Metal-binding</keyword>
<dbReference type="NCBIfam" id="TIGR04183">
    <property type="entry name" value="Por_Secre_tail"/>
    <property type="match status" value="1"/>
</dbReference>
<dbReference type="KEGG" id="ptan:CRYO30217_03509"/>
<keyword evidence="9" id="KW-0482">Metalloprotease</keyword>
<feature type="domain" description="Peptidase M14" evidence="14">
    <location>
        <begin position="148"/>
        <end position="450"/>
    </location>
</feature>
<evidence type="ECO:0000259" key="14">
    <source>
        <dbReference type="PROSITE" id="PS52035"/>
    </source>
</evidence>
<evidence type="ECO:0000256" key="5">
    <source>
        <dbReference type="ARBA" id="ARBA00022723"/>
    </source>
</evidence>
<keyword evidence="3" id="KW-0121">Carboxypeptidase</keyword>
<dbReference type="PANTHER" id="PTHR11705">
    <property type="entry name" value="PROTEASE FAMILY M14 CARBOXYPEPTIDASE A,B"/>
    <property type="match status" value="1"/>
</dbReference>
<organism evidence="15 16">
    <name type="scientific">Parvicella tangerina</name>
    <dbReference type="NCBI Taxonomy" id="2829795"/>
    <lineage>
        <taxon>Bacteria</taxon>
        <taxon>Pseudomonadati</taxon>
        <taxon>Bacteroidota</taxon>
        <taxon>Flavobacteriia</taxon>
        <taxon>Flavobacteriales</taxon>
        <taxon>Parvicellaceae</taxon>
        <taxon>Parvicella</taxon>
    </lineage>
</organism>
<accession>A0A916NJS6</accession>
<keyword evidence="4" id="KW-0645">Protease</keyword>
<dbReference type="GO" id="GO:0004181">
    <property type="term" value="F:metallocarboxypeptidase activity"/>
    <property type="evidence" value="ECO:0007669"/>
    <property type="project" value="InterPro"/>
</dbReference>
<comment type="catalytic activity">
    <reaction evidence="10">
        <text>Releases a C-terminal residue, which may be hydrophobic or positively charged.</text>
        <dbReference type="EC" id="3.4.17.18"/>
    </reaction>
</comment>
<feature type="signal peptide" evidence="13">
    <location>
        <begin position="1"/>
        <end position="22"/>
    </location>
</feature>
<dbReference type="Gene3D" id="2.60.120.260">
    <property type="entry name" value="Galactose-binding domain-like"/>
    <property type="match status" value="1"/>
</dbReference>
<dbReference type="InterPro" id="IPR057246">
    <property type="entry name" value="CARBOXYPEPT_ZN_1"/>
</dbReference>
<dbReference type="SUPFAM" id="SSF53187">
    <property type="entry name" value="Zn-dependent exopeptidases"/>
    <property type="match status" value="1"/>
</dbReference>
<keyword evidence="8" id="KW-0862">Zinc</keyword>
<sequence length="814" mass="90312">MKQLILLGAVLLASTISAQAPAVDQMSNNASKQEVSEKWQRARIFYKSNENLAVLSAQGLALDHGNKKPGVYIESDFTENQLAIARMIGCDVEVLIDDVQAFYKERGSMQNLKPKSLLEEKNTACTGGGGNAPSYSTPTNWELGSMGGCYTYTEILAELDDMATLYPNLITVKAPISTFKTSENRDIFWVKISDNPNTDEAEPEMLYDAIHHAREPIAVQQLIYYMWYLLENYNSSTEVQSIVDNTELYFIPVLNPDGYEYNCTNDPNGGGMWRKNRRGGYGVDNNRNYDYIDGNGNSVWGTTGVSTSQSNDTYPGTGPFSEVENQAMKWFCENHDFRIALNNHTWDNSLLYPYGYDYNKLTAENSTYVAISDMMVQYNGLGMQAKLSSTLYPASGDSDDWGYGADLATKPRIFSFTPEIGDDGFWPSINNIEDQCNSMVWTNLTAAHLITNYSKTEDVSAYTVSNVTGYFNYTIQRLGLEDPANFTVSINPVSSNILSVGSANTHNAMNLLQVDEDSVSFTLDPAITAGELIEYEIVVDNGYFSEVIPVEKVYGSGSVVLSDPADNTSNWTVSQSWGTTTADYYSASSSITDSPNGDYNSGIDKKITLTDEVDLSIALSATVSFYAKWAIEDNYDYVQFEVSTDNGNTWEPQCGNYTNTGTNNQDNGKPLYDGTQNSWVKEEINLSEYIGETIKFRFQIVSDNYVEDDGFYFDDFEVTVINASSQDVNELDFDLSGYPNPAQDLFTVTFDLNGSNNGDLVLLNNVGETIGVRRLNGEVGRVNLDLSGYAAGIYYYQIKTGTKSSAIRKLIITK</sequence>
<dbReference type="GO" id="GO:0008270">
    <property type="term" value="F:zinc ion binding"/>
    <property type="evidence" value="ECO:0007669"/>
    <property type="project" value="InterPro"/>
</dbReference>
<evidence type="ECO:0000256" key="3">
    <source>
        <dbReference type="ARBA" id="ARBA00022645"/>
    </source>
</evidence>
<dbReference type="PANTHER" id="PTHR11705:SF143">
    <property type="entry name" value="SLL0236 PROTEIN"/>
    <property type="match status" value="1"/>
</dbReference>
<evidence type="ECO:0000256" key="7">
    <source>
        <dbReference type="ARBA" id="ARBA00022801"/>
    </source>
</evidence>
<comment type="cofactor">
    <cofactor evidence="1">
        <name>Zn(2+)</name>
        <dbReference type="ChEBI" id="CHEBI:29105"/>
    </cofactor>
</comment>
<evidence type="ECO:0000256" key="6">
    <source>
        <dbReference type="ARBA" id="ARBA00022729"/>
    </source>
</evidence>
<dbReference type="SMART" id="SM00631">
    <property type="entry name" value="Zn_pept"/>
    <property type="match status" value="1"/>
</dbReference>
<dbReference type="GO" id="GO:0005615">
    <property type="term" value="C:extracellular space"/>
    <property type="evidence" value="ECO:0007669"/>
    <property type="project" value="TreeGrafter"/>
</dbReference>
<name>A0A916NJS6_9FLAO</name>
<gene>
    <name evidence="15" type="ORF">CRYO30217_03509</name>
</gene>
<dbReference type="InterPro" id="IPR000834">
    <property type="entry name" value="Peptidase_M14"/>
</dbReference>
<dbReference type="Pfam" id="PF18962">
    <property type="entry name" value="Por_Secre_tail"/>
    <property type="match status" value="1"/>
</dbReference>
<feature type="chain" id="PRO_5038057825" description="carboxypeptidase T" evidence="13">
    <location>
        <begin position="23"/>
        <end position="814"/>
    </location>
</feature>
<keyword evidence="7" id="KW-0378">Hydrolase</keyword>
<evidence type="ECO:0000256" key="2">
    <source>
        <dbReference type="ARBA" id="ARBA00005988"/>
    </source>
</evidence>
<evidence type="ECO:0000256" key="9">
    <source>
        <dbReference type="ARBA" id="ARBA00023049"/>
    </source>
</evidence>
<evidence type="ECO:0000256" key="12">
    <source>
        <dbReference type="PROSITE-ProRule" id="PRU01379"/>
    </source>
</evidence>
<dbReference type="PROSITE" id="PS00132">
    <property type="entry name" value="CARBOXYPEPT_ZN_1"/>
    <property type="match status" value="1"/>
</dbReference>
<evidence type="ECO:0000256" key="13">
    <source>
        <dbReference type="SAM" id="SignalP"/>
    </source>
</evidence>
<evidence type="ECO:0000256" key="1">
    <source>
        <dbReference type="ARBA" id="ARBA00001947"/>
    </source>
</evidence>
<dbReference type="AlphaFoldDB" id="A0A916NJS6"/>
<evidence type="ECO:0000256" key="4">
    <source>
        <dbReference type="ARBA" id="ARBA00022670"/>
    </source>
</evidence>